<sequence>MYHKESHSTKDEDSIKLYCESQSNFPVNDETIGIVSPKQIEATRTAEEEKSKCKVVNEIAIDDEPTIKINLLSKKRQGKTTSINKTDECEAVKSRNNEKKLSKHEESHSTKDEDSIELYCESQSDFTVNDETIGIVSPRRIEATVTPEEEKNRCKVVNEIVIDDEPTIKINLLSRNRHGKTTSITTDKCESIKSSNNEKKLPKHEESHSIKDEDSIKLYSESQSDFPVNDKTVGIVSPKQIEATGTVEERKNKCNVVNEIVINDEPAIKINLLSKKRQGKTTSITKSDKCETVKSRNNEKKLPKLEEKMFDDKNETHCKADCSTKGQDSFKSYYESICGVQVRRAKIAANFHLSEVESSQETVEKHHISPKPTDNLIKKSCDDLDIAENDETMEINSERKIEVTGSFKEGTNSCKSINEDNGFLQILIDEEPTIKINLLPKRKHNKTKSYPEAEKSLENVKHLLDNQLGYDVKNDSHWEDSDSTKDQDSFTCLHDIAGVTKSGNVEEPGLQEAQYNKEVFEKPLALQAAANLFQKSFDISDLTENNEEDIEATIKNELKRVNESNSTLQMVVIYDEPKTKDNLLSKSNKKPLNHFENSKTACKTVDETEDFISSKSFVEDHSKSLLDTFLNLETQYKKLNSILPEVSGDCKDNFEPVTNLVSETLANNIETDEDSEATTDKNDQMETTVNDRHELVQEINDPCDTKEDILARDTDFEKHCDQVDSNDTQTVFSKDEGLEEVECFETVNDGINENTESGALLEGNGTVLVYPMEKSYTTVVKRKICYELDEENIQIKDHHHMIQSACGELESVELEMPEITEILGQAEDKKKIGSLIESEVSSKIIVINEEPKIKINFLSKVKKKSQLTLCHEITNERTLNNVANSKNEEPIEESVGDKQITKCSEQYLGQKCPTNSVENKGEGKLGCQTDTIVINEEPKIKINFLAKRKKK</sequence>
<accession>A0A653BRN7</accession>
<reference evidence="2 3" key="1">
    <citation type="submission" date="2019-01" db="EMBL/GenBank/DDBJ databases">
        <authorList>
            <person name="Sayadi A."/>
        </authorList>
    </citation>
    <scope>NUCLEOTIDE SEQUENCE [LARGE SCALE GENOMIC DNA]</scope>
</reference>
<dbReference type="EMBL" id="CAACVG010004199">
    <property type="protein sequence ID" value="VEN38205.1"/>
    <property type="molecule type" value="Genomic_DNA"/>
</dbReference>
<feature type="compositionally biased region" description="Basic and acidic residues" evidence="1">
    <location>
        <begin position="85"/>
        <end position="113"/>
    </location>
</feature>
<organism evidence="2 3">
    <name type="scientific">Callosobruchus maculatus</name>
    <name type="common">Southern cowpea weevil</name>
    <name type="synonym">Pulse bruchid</name>
    <dbReference type="NCBI Taxonomy" id="64391"/>
    <lineage>
        <taxon>Eukaryota</taxon>
        <taxon>Metazoa</taxon>
        <taxon>Ecdysozoa</taxon>
        <taxon>Arthropoda</taxon>
        <taxon>Hexapoda</taxon>
        <taxon>Insecta</taxon>
        <taxon>Pterygota</taxon>
        <taxon>Neoptera</taxon>
        <taxon>Endopterygota</taxon>
        <taxon>Coleoptera</taxon>
        <taxon>Polyphaga</taxon>
        <taxon>Cucujiformia</taxon>
        <taxon>Chrysomeloidea</taxon>
        <taxon>Chrysomelidae</taxon>
        <taxon>Bruchinae</taxon>
        <taxon>Bruchini</taxon>
        <taxon>Callosobruchus</taxon>
    </lineage>
</organism>
<proteinExistence type="predicted"/>
<dbReference type="OrthoDB" id="10667132at2759"/>
<evidence type="ECO:0000256" key="1">
    <source>
        <dbReference type="SAM" id="MobiDB-lite"/>
    </source>
</evidence>
<gene>
    <name evidence="2" type="ORF">CALMAC_LOCUS3187</name>
</gene>
<evidence type="ECO:0000313" key="2">
    <source>
        <dbReference type="EMBL" id="VEN38205.1"/>
    </source>
</evidence>
<dbReference type="AlphaFoldDB" id="A0A653BRN7"/>
<feature type="region of interest" description="Disordered" evidence="1">
    <location>
        <begin position="75"/>
        <end position="114"/>
    </location>
</feature>
<feature type="compositionally biased region" description="Basic and acidic residues" evidence="1">
    <location>
        <begin position="187"/>
        <end position="214"/>
    </location>
</feature>
<name>A0A653BRN7_CALMS</name>
<feature type="region of interest" description="Disordered" evidence="1">
    <location>
        <begin position="180"/>
        <end position="214"/>
    </location>
</feature>
<evidence type="ECO:0000313" key="3">
    <source>
        <dbReference type="Proteomes" id="UP000410492"/>
    </source>
</evidence>
<dbReference type="Proteomes" id="UP000410492">
    <property type="component" value="Unassembled WGS sequence"/>
</dbReference>
<protein>
    <submittedName>
        <fullName evidence="2">Uncharacterized protein</fullName>
    </submittedName>
</protein>
<keyword evidence="3" id="KW-1185">Reference proteome</keyword>